<accession>N0AYY5</accession>
<organism evidence="2 3">
    <name type="scientific">Hyphomicrobium denitrificans 1NES1</name>
    <dbReference type="NCBI Taxonomy" id="670307"/>
    <lineage>
        <taxon>Bacteria</taxon>
        <taxon>Pseudomonadati</taxon>
        <taxon>Pseudomonadota</taxon>
        <taxon>Alphaproteobacteria</taxon>
        <taxon>Hyphomicrobiales</taxon>
        <taxon>Hyphomicrobiaceae</taxon>
        <taxon>Hyphomicrobium</taxon>
    </lineage>
</organism>
<dbReference type="Proteomes" id="UP000005952">
    <property type="component" value="Chromosome"/>
</dbReference>
<evidence type="ECO:0000313" key="3">
    <source>
        <dbReference type="Proteomes" id="UP000005952"/>
    </source>
</evidence>
<keyword evidence="3" id="KW-1185">Reference proteome</keyword>
<keyword evidence="1" id="KW-0812">Transmembrane</keyword>
<dbReference type="HOGENOM" id="CLU_1633157_0_0_5"/>
<sequence length="162" mass="17713">MKTEPSAAAIQSREKNWPLVVLFIVMWDGMIGTTLNSDPIRSVNLTGVFGLIAVFRIAVALAMGRLHGWSSFTFPHARFFANLAWHVFLLTCILFICYLACDGLVQILVLIFGAPVFEGDCGKISERDTALFVWDAMAKGAFKFLAGYLHIPAEACPPSTAG</sequence>
<evidence type="ECO:0000256" key="1">
    <source>
        <dbReference type="SAM" id="Phobius"/>
    </source>
</evidence>
<proteinExistence type="predicted"/>
<keyword evidence="1" id="KW-1133">Transmembrane helix</keyword>
<evidence type="ECO:0008006" key="4">
    <source>
        <dbReference type="Google" id="ProtNLM"/>
    </source>
</evidence>
<gene>
    <name evidence="2" type="ORF">HYPDE_23288</name>
</gene>
<dbReference type="STRING" id="670307.HYPDE_23288"/>
<evidence type="ECO:0000313" key="2">
    <source>
        <dbReference type="EMBL" id="AGK56344.1"/>
    </source>
</evidence>
<protein>
    <recommendedName>
        <fullName evidence="4">Transmembrane protein</fullName>
    </recommendedName>
</protein>
<name>N0AYY5_9HYPH</name>
<dbReference type="KEGG" id="hdt:HYPDE_23288"/>
<dbReference type="EMBL" id="CP005587">
    <property type="protein sequence ID" value="AGK56344.1"/>
    <property type="molecule type" value="Genomic_DNA"/>
</dbReference>
<feature type="transmembrane region" description="Helical" evidence="1">
    <location>
        <begin position="83"/>
        <end position="101"/>
    </location>
</feature>
<reference evidence="2 3" key="1">
    <citation type="journal article" date="2013" name="Genome Announc.">
        <title>Genome sequences for three denitrifying bacterial strains isolated from a uranium- and nitrate-contaminated subsurface environment.</title>
        <authorList>
            <person name="Venkatramanan R."/>
            <person name="Prakash O."/>
            <person name="Woyke T."/>
            <person name="Chain P."/>
            <person name="Goodwin L.A."/>
            <person name="Watson D."/>
            <person name="Brooks S."/>
            <person name="Kostka J.E."/>
            <person name="Green S.J."/>
        </authorList>
    </citation>
    <scope>NUCLEOTIDE SEQUENCE [LARGE SCALE GENOMIC DNA]</scope>
    <source>
        <strain evidence="2 3">1NES1</strain>
    </source>
</reference>
<keyword evidence="1" id="KW-0472">Membrane</keyword>
<dbReference type="AlphaFoldDB" id="N0AYY5"/>
<feature type="transmembrane region" description="Helical" evidence="1">
    <location>
        <begin position="43"/>
        <end position="63"/>
    </location>
</feature>